<gene>
    <name evidence="3" type="ORF">ACFQDM_14725</name>
</gene>
<sequence>MDEHKGIGVNMLPPPLNDRNFDEQNQHWRSVRVYYEDTDFTGMVYHANYLKYFERGRSDHLRDAGVSHQDLLNRPDPAAFTIIKVDLDFKNAAQVEDELWIRTRYLGLKGPRILFEQACLRGADVIATANIIAVTIHATGGARKPIPEIVELLKPVIFRQSES</sequence>
<dbReference type="SUPFAM" id="SSF54637">
    <property type="entry name" value="Thioesterase/thiol ester dehydrase-isomerase"/>
    <property type="match status" value="1"/>
</dbReference>
<name>A0ABW1SDJ4_9PROT</name>
<dbReference type="PIRSF" id="PIRSF003230">
    <property type="entry name" value="YbgC"/>
    <property type="match status" value="1"/>
</dbReference>
<comment type="caution">
    <text evidence="3">The sequence shown here is derived from an EMBL/GenBank/DDBJ whole genome shotgun (WGS) entry which is preliminary data.</text>
</comment>
<dbReference type="CDD" id="cd00586">
    <property type="entry name" value="4HBT"/>
    <property type="match status" value="1"/>
</dbReference>
<dbReference type="GO" id="GO:0016787">
    <property type="term" value="F:hydrolase activity"/>
    <property type="evidence" value="ECO:0007669"/>
    <property type="project" value="UniProtKB-KW"/>
</dbReference>
<proteinExistence type="inferred from homology"/>
<dbReference type="PANTHER" id="PTHR31793:SF37">
    <property type="entry name" value="ACYL-COA THIOESTER HYDROLASE YBGC"/>
    <property type="match status" value="1"/>
</dbReference>
<evidence type="ECO:0000256" key="2">
    <source>
        <dbReference type="ARBA" id="ARBA00022801"/>
    </source>
</evidence>
<organism evidence="3 4">
    <name type="scientific">Ponticaulis profundi</name>
    <dbReference type="NCBI Taxonomy" id="2665222"/>
    <lineage>
        <taxon>Bacteria</taxon>
        <taxon>Pseudomonadati</taxon>
        <taxon>Pseudomonadota</taxon>
        <taxon>Alphaproteobacteria</taxon>
        <taxon>Hyphomonadales</taxon>
        <taxon>Hyphomonadaceae</taxon>
        <taxon>Ponticaulis</taxon>
    </lineage>
</organism>
<accession>A0ABW1SDJ4</accession>
<dbReference type="NCBIfam" id="TIGR00051">
    <property type="entry name" value="YbgC/FadM family acyl-CoA thioesterase"/>
    <property type="match status" value="1"/>
</dbReference>
<dbReference type="Gene3D" id="3.10.129.10">
    <property type="entry name" value="Hotdog Thioesterase"/>
    <property type="match status" value="1"/>
</dbReference>
<dbReference type="InterPro" id="IPR006684">
    <property type="entry name" value="YbgC/YbaW"/>
</dbReference>
<dbReference type="InterPro" id="IPR029069">
    <property type="entry name" value="HotDog_dom_sf"/>
</dbReference>
<evidence type="ECO:0000313" key="3">
    <source>
        <dbReference type="EMBL" id="MFC6199338.1"/>
    </source>
</evidence>
<dbReference type="PANTHER" id="PTHR31793">
    <property type="entry name" value="4-HYDROXYBENZOYL-COA THIOESTERASE FAMILY MEMBER"/>
    <property type="match status" value="1"/>
</dbReference>
<dbReference type="EC" id="3.1.2.-" evidence="3"/>
<dbReference type="RefSeq" id="WP_377380307.1">
    <property type="nucleotide sequence ID" value="NZ_JBHSSW010000028.1"/>
</dbReference>
<comment type="similarity">
    <text evidence="1">Belongs to the 4-hydroxybenzoyl-CoA thioesterase family.</text>
</comment>
<evidence type="ECO:0000256" key="1">
    <source>
        <dbReference type="ARBA" id="ARBA00005953"/>
    </source>
</evidence>
<evidence type="ECO:0000313" key="4">
    <source>
        <dbReference type="Proteomes" id="UP001596303"/>
    </source>
</evidence>
<reference evidence="4" key="1">
    <citation type="journal article" date="2019" name="Int. J. Syst. Evol. Microbiol.">
        <title>The Global Catalogue of Microorganisms (GCM) 10K type strain sequencing project: providing services to taxonomists for standard genome sequencing and annotation.</title>
        <authorList>
            <consortium name="The Broad Institute Genomics Platform"/>
            <consortium name="The Broad Institute Genome Sequencing Center for Infectious Disease"/>
            <person name="Wu L."/>
            <person name="Ma J."/>
        </authorList>
    </citation>
    <scope>NUCLEOTIDE SEQUENCE [LARGE SCALE GENOMIC DNA]</scope>
    <source>
        <strain evidence="4">CGMCC-1.15741</strain>
    </source>
</reference>
<keyword evidence="2 3" id="KW-0378">Hydrolase</keyword>
<dbReference type="Proteomes" id="UP001596303">
    <property type="component" value="Unassembled WGS sequence"/>
</dbReference>
<dbReference type="InterPro" id="IPR050563">
    <property type="entry name" value="4-hydroxybenzoyl-CoA_TE"/>
</dbReference>
<dbReference type="Pfam" id="PF13279">
    <property type="entry name" value="4HBT_2"/>
    <property type="match status" value="1"/>
</dbReference>
<keyword evidence="4" id="KW-1185">Reference proteome</keyword>
<dbReference type="EMBL" id="JBHSSW010000028">
    <property type="protein sequence ID" value="MFC6199338.1"/>
    <property type="molecule type" value="Genomic_DNA"/>
</dbReference>
<protein>
    <submittedName>
        <fullName evidence="3">YbgC/FadM family acyl-CoA thioesterase</fullName>
        <ecNumber evidence="3">3.1.2.-</ecNumber>
    </submittedName>
</protein>